<evidence type="ECO:0000256" key="1">
    <source>
        <dbReference type="SAM" id="MobiDB-lite"/>
    </source>
</evidence>
<dbReference type="Proteomes" id="UP001175228">
    <property type="component" value="Unassembled WGS sequence"/>
</dbReference>
<feature type="compositionally biased region" description="Basic and acidic residues" evidence="1">
    <location>
        <begin position="127"/>
        <end position="150"/>
    </location>
</feature>
<evidence type="ECO:0000313" key="3">
    <source>
        <dbReference type="Proteomes" id="UP001175228"/>
    </source>
</evidence>
<proteinExistence type="predicted"/>
<keyword evidence="3" id="KW-1185">Reference proteome</keyword>
<sequence length="166" mass="18759">MIKGKEIHAWGMSRRWASGEEYVLLRDNKIDGGAGQREPPRSIREGAQPALKSRNAVHQENGLGWGDNATWKWGERASERGFVLPDLTIVSSSFCAYTPGTLRRSGIPQRVWREILQVQTLSSRLCPESRDTNARRDPKRFDYQEQRDEGALPVYGDVPLRRGAPA</sequence>
<protein>
    <submittedName>
        <fullName evidence="2">Uncharacterized protein</fullName>
    </submittedName>
</protein>
<feature type="region of interest" description="Disordered" evidence="1">
    <location>
        <begin position="126"/>
        <end position="150"/>
    </location>
</feature>
<evidence type="ECO:0000313" key="2">
    <source>
        <dbReference type="EMBL" id="KAK0489671.1"/>
    </source>
</evidence>
<dbReference type="EMBL" id="JAUEPU010000037">
    <property type="protein sequence ID" value="KAK0489671.1"/>
    <property type="molecule type" value="Genomic_DNA"/>
</dbReference>
<gene>
    <name evidence="2" type="ORF">EDD18DRAFT_1110023</name>
</gene>
<comment type="caution">
    <text evidence="2">The sequence shown here is derived from an EMBL/GenBank/DDBJ whole genome shotgun (WGS) entry which is preliminary data.</text>
</comment>
<name>A0AA39THV9_9AGAR</name>
<organism evidence="2 3">
    <name type="scientific">Armillaria luteobubalina</name>
    <dbReference type="NCBI Taxonomy" id="153913"/>
    <lineage>
        <taxon>Eukaryota</taxon>
        <taxon>Fungi</taxon>
        <taxon>Dikarya</taxon>
        <taxon>Basidiomycota</taxon>
        <taxon>Agaricomycotina</taxon>
        <taxon>Agaricomycetes</taxon>
        <taxon>Agaricomycetidae</taxon>
        <taxon>Agaricales</taxon>
        <taxon>Marasmiineae</taxon>
        <taxon>Physalacriaceae</taxon>
        <taxon>Armillaria</taxon>
    </lineage>
</organism>
<reference evidence="2" key="1">
    <citation type="submission" date="2023-06" db="EMBL/GenBank/DDBJ databases">
        <authorList>
            <consortium name="Lawrence Berkeley National Laboratory"/>
            <person name="Ahrendt S."/>
            <person name="Sahu N."/>
            <person name="Indic B."/>
            <person name="Wong-Bajracharya J."/>
            <person name="Merenyi Z."/>
            <person name="Ke H.-M."/>
            <person name="Monk M."/>
            <person name="Kocsube S."/>
            <person name="Drula E."/>
            <person name="Lipzen A."/>
            <person name="Balint B."/>
            <person name="Henrissat B."/>
            <person name="Andreopoulos B."/>
            <person name="Martin F.M."/>
            <person name="Harder C.B."/>
            <person name="Rigling D."/>
            <person name="Ford K.L."/>
            <person name="Foster G.D."/>
            <person name="Pangilinan J."/>
            <person name="Papanicolaou A."/>
            <person name="Barry K."/>
            <person name="LaButti K."/>
            <person name="Viragh M."/>
            <person name="Koriabine M."/>
            <person name="Yan M."/>
            <person name="Riley R."/>
            <person name="Champramary S."/>
            <person name="Plett K.L."/>
            <person name="Tsai I.J."/>
            <person name="Slot J."/>
            <person name="Sipos G."/>
            <person name="Plett J."/>
            <person name="Nagy L.G."/>
            <person name="Grigoriev I.V."/>
        </authorList>
    </citation>
    <scope>NUCLEOTIDE SEQUENCE</scope>
    <source>
        <strain evidence="2">HWK02</strain>
    </source>
</reference>
<accession>A0AA39THV9</accession>
<dbReference type="AlphaFoldDB" id="A0AA39THV9"/>